<comment type="cofactor">
    <cofactor evidence="6">
        <name>[2Fe-2S] cluster</name>
        <dbReference type="ChEBI" id="CHEBI:190135"/>
    </cofactor>
</comment>
<comment type="similarity">
    <text evidence="1">Belongs to the complex I 24 kDa subunit family.</text>
</comment>
<dbReference type="GO" id="GO:0046872">
    <property type="term" value="F:metal ion binding"/>
    <property type="evidence" value="ECO:0007669"/>
    <property type="project" value="UniProtKB-KW"/>
</dbReference>
<dbReference type="PANTHER" id="PTHR43342">
    <property type="entry name" value="NADH-QUINONE OXIDOREDUCTASE, E SUBUNIT"/>
    <property type="match status" value="1"/>
</dbReference>
<comment type="caution">
    <text evidence="8">The sequence shown here is derived from an EMBL/GenBank/DDBJ whole genome shotgun (WGS) entry which is preliminary data.</text>
</comment>
<keyword evidence="5 7" id="KW-0411">Iron-sulfur</keyword>
<keyword evidence="3 7" id="KW-0479">Metal-binding</keyword>
<evidence type="ECO:0000256" key="2">
    <source>
        <dbReference type="ARBA" id="ARBA00022714"/>
    </source>
</evidence>
<proteinExistence type="inferred from homology"/>
<evidence type="ECO:0000256" key="3">
    <source>
        <dbReference type="ARBA" id="ARBA00022723"/>
    </source>
</evidence>
<dbReference type="InterPro" id="IPR042128">
    <property type="entry name" value="NuoE_dom"/>
</dbReference>
<evidence type="ECO:0000256" key="6">
    <source>
        <dbReference type="ARBA" id="ARBA00034078"/>
    </source>
</evidence>
<dbReference type="EMBL" id="JADPIE010000001">
    <property type="protein sequence ID" value="MBF8435659.1"/>
    <property type="molecule type" value="Genomic_DNA"/>
</dbReference>
<evidence type="ECO:0000256" key="4">
    <source>
        <dbReference type="ARBA" id="ARBA00023004"/>
    </source>
</evidence>
<dbReference type="InterPro" id="IPR002023">
    <property type="entry name" value="NuoE-like"/>
</dbReference>
<feature type="binding site" evidence="7">
    <location>
        <position position="73"/>
    </location>
    <ligand>
        <name>[2Fe-2S] cluster</name>
        <dbReference type="ChEBI" id="CHEBI:190135"/>
    </ligand>
</feature>
<dbReference type="CDD" id="cd03064">
    <property type="entry name" value="TRX_Fd_NuoE"/>
    <property type="match status" value="1"/>
</dbReference>
<keyword evidence="9" id="KW-1185">Reference proteome</keyword>
<dbReference type="PIRSF" id="PIRSF000216">
    <property type="entry name" value="NADH_DH_24kDa"/>
    <property type="match status" value="1"/>
</dbReference>
<keyword evidence="4 7" id="KW-0408">Iron</keyword>
<dbReference type="Gene3D" id="3.40.30.10">
    <property type="entry name" value="Glutaredoxin"/>
    <property type="match status" value="1"/>
</dbReference>
<dbReference type="InterPro" id="IPR028431">
    <property type="entry name" value="NADP_DH_HndA-like"/>
</dbReference>
<reference evidence="8" key="1">
    <citation type="submission" date="2020-11" db="EMBL/GenBank/DDBJ databases">
        <title>Halonatronomonas betainensis gen. nov., sp. nov. a novel haloalkaliphilic representative of the family Halanaerobiacae capable of betaine degradation.</title>
        <authorList>
            <person name="Boltyanskaya Y."/>
            <person name="Kevbrin V."/>
            <person name="Detkova E."/>
            <person name="Grouzdev D.S."/>
            <person name="Koziaeva V."/>
            <person name="Zhilina T."/>
        </authorList>
    </citation>
    <scope>NUCLEOTIDE SEQUENCE</scope>
    <source>
        <strain evidence="8">Z-7014</strain>
    </source>
</reference>
<dbReference type="Pfam" id="PF01257">
    <property type="entry name" value="2Fe-2S_thioredx"/>
    <property type="match status" value="1"/>
</dbReference>
<dbReference type="Proteomes" id="UP000621436">
    <property type="component" value="Unassembled WGS sequence"/>
</dbReference>
<evidence type="ECO:0000256" key="7">
    <source>
        <dbReference type="PIRSR" id="PIRSR000216-1"/>
    </source>
</evidence>
<dbReference type="InterPro" id="IPR041921">
    <property type="entry name" value="NuoE_N"/>
</dbReference>
<dbReference type="InterPro" id="IPR036249">
    <property type="entry name" value="Thioredoxin-like_sf"/>
</dbReference>
<dbReference type="Gene3D" id="1.10.10.1590">
    <property type="entry name" value="NADH-quinone oxidoreductase subunit E"/>
    <property type="match status" value="1"/>
</dbReference>
<evidence type="ECO:0000256" key="5">
    <source>
        <dbReference type="ARBA" id="ARBA00023014"/>
    </source>
</evidence>
<dbReference type="PANTHER" id="PTHR43342:SF1">
    <property type="entry name" value="BIFURCATING [FEFE] HYDROGENASE GAMMA SUBUNIT"/>
    <property type="match status" value="1"/>
</dbReference>
<dbReference type="GO" id="GO:0016491">
    <property type="term" value="F:oxidoreductase activity"/>
    <property type="evidence" value="ECO:0007669"/>
    <property type="project" value="InterPro"/>
</dbReference>
<evidence type="ECO:0000313" key="8">
    <source>
        <dbReference type="EMBL" id="MBF8435659.1"/>
    </source>
</evidence>
<feature type="binding site" evidence="7">
    <location>
        <position position="78"/>
    </location>
    <ligand>
        <name>[2Fe-2S] cluster</name>
        <dbReference type="ChEBI" id="CHEBI:190135"/>
    </ligand>
</feature>
<dbReference type="GO" id="GO:0051537">
    <property type="term" value="F:2 iron, 2 sulfur cluster binding"/>
    <property type="evidence" value="ECO:0007669"/>
    <property type="project" value="UniProtKB-KW"/>
</dbReference>
<protein>
    <submittedName>
        <fullName evidence="8">NAD(P)H-dependent oxidoreductase subunit E</fullName>
    </submittedName>
</protein>
<feature type="binding site" evidence="7">
    <location>
        <position position="118"/>
    </location>
    <ligand>
        <name>[2Fe-2S] cluster</name>
        <dbReference type="ChEBI" id="CHEBI:190135"/>
    </ligand>
</feature>
<sequence length="155" mass="17363">MIKKNKEIAKKQNRSPLLPVLQDIQKFYGWLPEKALIRASQELSVPLVSLYGVASFYNEFRLKPLGKYHFVVCTGTACHVRGAPLLISELERMLGINTGEVTPDEMFSLEDARCVGTCAVAPVIIVDGEYHGKATKKEIQSLVKELREEGENEEN</sequence>
<dbReference type="SUPFAM" id="SSF52833">
    <property type="entry name" value="Thioredoxin-like"/>
    <property type="match status" value="1"/>
</dbReference>
<name>A0A931F8S1_9FIRM</name>
<dbReference type="AlphaFoldDB" id="A0A931F8S1"/>
<keyword evidence="2 7" id="KW-0001">2Fe-2S</keyword>
<comment type="cofactor">
    <cofactor evidence="7">
        <name>[2Fe-2S] cluster</name>
        <dbReference type="ChEBI" id="CHEBI:190135"/>
    </cofactor>
    <text evidence="7">Binds 1 [2Fe-2S] cluster.</text>
</comment>
<organism evidence="8 9">
    <name type="scientific">Halonatronomonas betaini</name>
    <dbReference type="NCBI Taxonomy" id="2778430"/>
    <lineage>
        <taxon>Bacteria</taxon>
        <taxon>Bacillati</taxon>
        <taxon>Bacillota</taxon>
        <taxon>Clostridia</taxon>
        <taxon>Halanaerobiales</taxon>
        <taxon>Halarsenatibacteraceae</taxon>
        <taxon>Halonatronomonas</taxon>
    </lineage>
</organism>
<accession>A0A931F8S1</accession>
<feature type="binding site" evidence="7">
    <location>
        <position position="114"/>
    </location>
    <ligand>
        <name>[2Fe-2S] cluster</name>
        <dbReference type="ChEBI" id="CHEBI:190135"/>
    </ligand>
</feature>
<evidence type="ECO:0000256" key="1">
    <source>
        <dbReference type="ARBA" id="ARBA00010643"/>
    </source>
</evidence>
<gene>
    <name evidence="8" type="ORF">I0Q91_01075</name>
</gene>
<evidence type="ECO:0000313" key="9">
    <source>
        <dbReference type="Proteomes" id="UP000621436"/>
    </source>
</evidence>